<dbReference type="OrthoDB" id="9795247at2"/>
<dbReference type="PANTHER" id="PTHR18964:SF170">
    <property type="entry name" value="SUGAR KINASE"/>
    <property type="match status" value="1"/>
</dbReference>
<dbReference type="Gene3D" id="3.30.420.40">
    <property type="match status" value="2"/>
</dbReference>
<evidence type="ECO:0000256" key="1">
    <source>
        <dbReference type="ARBA" id="ARBA00006479"/>
    </source>
</evidence>
<dbReference type="AlphaFoldDB" id="A0A242A5D0"/>
<proteinExistence type="inferred from homology"/>
<dbReference type="Pfam" id="PF00480">
    <property type="entry name" value="ROK"/>
    <property type="match status" value="1"/>
</dbReference>
<reference evidence="2 3" key="1">
    <citation type="submission" date="2017-05" db="EMBL/GenBank/DDBJ databases">
        <title>The Genome Sequence of Enterococcus sp. 8G7_MSG3316.</title>
        <authorList>
            <consortium name="The Broad Institute Genomics Platform"/>
            <consortium name="The Broad Institute Genomic Center for Infectious Diseases"/>
            <person name="Earl A."/>
            <person name="Manson A."/>
            <person name="Schwartman J."/>
            <person name="Gilmore M."/>
            <person name="Abouelleil A."/>
            <person name="Cao P."/>
            <person name="Chapman S."/>
            <person name="Cusick C."/>
            <person name="Shea T."/>
            <person name="Young S."/>
            <person name="Neafsey D."/>
            <person name="Nusbaum C."/>
            <person name="Birren B."/>
        </authorList>
    </citation>
    <scope>NUCLEOTIDE SEQUENCE [LARGE SCALE GENOMIC DNA]</scope>
    <source>
        <strain evidence="2 3">8G7_MSG3316</strain>
    </source>
</reference>
<dbReference type="EMBL" id="NGKU01000001">
    <property type="protein sequence ID" value="OTN75941.1"/>
    <property type="molecule type" value="Genomic_DNA"/>
</dbReference>
<evidence type="ECO:0000313" key="3">
    <source>
        <dbReference type="Proteomes" id="UP000195043"/>
    </source>
</evidence>
<dbReference type="PANTHER" id="PTHR18964">
    <property type="entry name" value="ROK (REPRESSOR, ORF, KINASE) FAMILY"/>
    <property type="match status" value="1"/>
</dbReference>
<dbReference type="CDD" id="cd24152">
    <property type="entry name" value="ASKHA_NBD_ROK-like"/>
    <property type="match status" value="1"/>
</dbReference>
<protein>
    <recommendedName>
        <fullName evidence="4">ROK family protein</fullName>
    </recommendedName>
</protein>
<keyword evidence="3" id="KW-1185">Reference proteome</keyword>
<dbReference type="InterPro" id="IPR043129">
    <property type="entry name" value="ATPase_NBD"/>
</dbReference>
<organism evidence="2 3">
    <name type="scientific">Candidatus Enterococcus testudinis</name>
    <dbReference type="NCBI Taxonomy" id="1834191"/>
    <lineage>
        <taxon>Bacteria</taxon>
        <taxon>Bacillati</taxon>
        <taxon>Bacillota</taxon>
        <taxon>Bacilli</taxon>
        <taxon>Lactobacillales</taxon>
        <taxon>Enterococcaceae</taxon>
        <taxon>Enterococcus</taxon>
    </lineage>
</organism>
<dbReference type="Proteomes" id="UP000195043">
    <property type="component" value="Unassembled WGS sequence"/>
</dbReference>
<sequence length="309" mass="33595">MSKKEIIYEPQGYSVKAKILAIDVGGTAIKSGVWIEGKLFLQKSVTTPKDLASFVSAIELLKISVETVYGKLEGLSFSLPGAVDTLKGQIGGVSAVPYIHGFPFVEYMEYIFKCPVCIENDANCAALAELTAGGAKNVHSAIIIVVGSGIGGALIIDKNIVKGRHLFGGEFGYMQLNEEHTFSQAASPVHHARRYSLEKGLKEEITGQQLFNLSLAKDHLAKKSVDYLKDSLARGIFNAMMVVDPDCVLIGGAIVTRSGFVEEIEQRVNHYLVQNRAIDVQTNIHPCSFSKEANVMGAVFNFIEVRNNL</sequence>
<accession>A0A242A5D0</accession>
<dbReference type="InterPro" id="IPR000600">
    <property type="entry name" value="ROK"/>
</dbReference>
<gene>
    <name evidence="2" type="ORF">A5886_001017</name>
</gene>
<comment type="caution">
    <text evidence="2">The sequence shown here is derived from an EMBL/GenBank/DDBJ whole genome shotgun (WGS) entry which is preliminary data.</text>
</comment>
<dbReference type="STRING" id="1834191.A5886_001017"/>
<name>A0A242A5D0_9ENTE</name>
<comment type="similarity">
    <text evidence="1">Belongs to the ROK (NagC/XylR) family.</text>
</comment>
<dbReference type="RefSeq" id="WP_086273948.1">
    <property type="nucleotide sequence ID" value="NZ_NGKU01000001.1"/>
</dbReference>
<evidence type="ECO:0008006" key="4">
    <source>
        <dbReference type="Google" id="ProtNLM"/>
    </source>
</evidence>
<evidence type="ECO:0000313" key="2">
    <source>
        <dbReference type="EMBL" id="OTN75941.1"/>
    </source>
</evidence>
<dbReference type="SUPFAM" id="SSF53067">
    <property type="entry name" value="Actin-like ATPase domain"/>
    <property type="match status" value="1"/>
</dbReference>